<dbReference type="Proteomes" id="UP000029120">
    <property type="component" value="Unassembled WGS sequence"/>
</dbReference>
<evidence type="ECO:0000313" key="1">
    <source>
        <dbReference type="EMBL" id="KFK23303.1"/>
    </source>
</evidence>
<evidence type="ECO:0000313" key="2">
    <source>
        <dbReference type="Proteomes" id="UP000029120"/>
    </source>
</evidence>
<protein>
    <submittedName>
        <fullName evidence="1">Uncharacterized protein</fullName>
    </submittedName>
</protein>
<organism evidence="1 2">
    <name type="scientific">Arabis alpina</name>
    <name type="common">Alpine rock-cress</name>
    <dbReference type="NCBI Taxonomy" id="50452"/>
    <lineage>
        <taxon>Eukaryota</taxon>
        <taxon>Viridiplantae</taxon>
        <taxon>Streptophyta</taxon>
        <taxon>Embryophyta</taxon>
        <taxon>Tracheophyta</taxon>
        <taxon>Spermatophyta</taxon>
        <taxon>Magnoliopsida</taxon>
        <taxon>eudicotyledons</taxon>
        <taxon>Gunneridae</taxon>
        <taxon>Pentapetalae</taxon>
        <taxon>rosids</taxon>
        <taxon>malvids</taxon>
        <taxon>Brassicales</taxon>
        <taxon>Brassicaceae</taxon>
        <taxon>Arabideae</taxon>
        <taxon>Arabis</taxon>
    </lineage>
</organism>
<accession>A0A087G0A1</accession>
<name>A0A087G0A1_ARAAL</name>
<gene>
    <name evidence="1" type="ORF">AALP_AAs72757U000100</name>
</gene>
<reference evidence="2" key="1">
    <citation type="journal article" date="2015" name="Nat. Plants">
        <title>Genome expansion of Arabis alpina linked with retrotransposition and reduced symmetric DNA methylation.</title>
        <authorList>
            <person name="Willing E.M."/>
            <person name="Rawat V."/>
            <person name="Mandakova T."/>
            <person name="Maumus F."/>
            <person name="James G.V."/>
            <person name="Nordstroem K.J."/>
            <person name="Becker C."/>
            <person name="Warthmann N."/>
            <person name="Chica C."/>
            <person name="Szarzynska B."/>
            <person name="Zytnicki M."/>
            <person name="Albani M.C."/>
            <person name="Kiefer C."/>
            <person name="Bergonzi S."/>
            <person name="Castaings L."/>
            <person name="Mateos J.L."/>
            <person name="Berns M.C."/>
            <person name="Bujdoso N."/>
            <person name="Piofczyk T."/>
            <person name="de Lorenzo L."/>
            <person name="Barrero-Sicilia C."/>
            <person name="Mateos I."/>
            <person name="Piednoel M."/>
            <person name="Hagmann J."/>
            <person name="Chen-Min-Tao R."/>
            <person name="Iglesias-Fernandez R."/>
            <person name="Schuster S.C."/>
            <person name="Alonso-Blanco C."/>
            <person name="Roudier F."/>
            <person name="Carbonero P."/>
            <person name="Paz-Ares J."/>
            <person name="Davis S.J."/>
            <person name="Pecinka A."/>
            <person name="Quesneville H."/>
            <person name="Colot V."/>
            <person name="Lysak M.A."/>
            <person name="Weigel D."/>
            <person name="Coupland G."/>
            <person name="Schneeberger K."/>
        </authorList>
    </citation>
    <scope>NUCLEOTIDE SEQUENCE [LARGE SCALE GENOMIC DNA]</scope>
    <source>
        <strain evidence="2">cv. Pajares</strain>
    </source>
</reference>
<sequence length="79" mass="8938">MVTEEAPNRRGPAFLPRPPIISLPERHVRASVRWMFSMQPPLLLSSITHIALKKFKAYQGELDCRSEPRGLEALAEALD</sequence>
<dbReference type="Gramene" id="KFK23303">
    <property type="protein sequence ID" value="KFK23303"/>
    <property type="gene ID" value="AALP_AAs72757U000100"/>
</dbReference>
<proteinExistence type="predicted"/>
<dbReference type="AlphaFoldDB" id="A0A087G0A1"/>
<keyword evidence="2" id="KW-1185">Reference proteome</keyword>
<dbReference type="EMBL" id="KL980223">
    <property type="protein sequence ID" value="KFK23303.1"/>
    <property type="molecule type" value="Genomic_DNA"/>
</dbReference>